<feature type="transmembrane region" description="Helical" evidence="1">
    <location>
        <begin position="75"/>
        <end position="93"/>
    </location>
</feature>
<feature type="transmembrane region" description="Helical" evidence="1">
    <location>
        <begin position="154"/>
        <end position="173"/>
    </location>
</feature>
<evidence type="ECO:0000313" key="3">
    <source>
        <dbReference type="Proteomes" id="UP000501780"/>
    </source>
</evidence>
<keyword evidence="1" id="KW-0472">Membrane</keyword>
<keyword evidence="1" id="KW-0812">Transmembrane</keyword>
<keyword evidence="3" id="KW-1185">Reference proteome</keyword>
<reference evidence="2 3" key="1">
    <citation type="submission" date="2020-03" db="EMBL/GenBank/DDBJ databases">
        <title>Genomic analysis of Bacteroides faecium CBA7301.</title>
        <authorList>
            <person name="Kim J."/>
            <person name="Roh S.W."/>
        </authorList>
    </citation>
    <scope>NUCLEOTIDE SEQUENCE [LARGE SCALE GENOMIC DNA]</scope>
    <source>
        <strain evidence="2 3">CBA7301</strain>
    </source>
</reference>
<protein>
    <recommendedName>
        <fullName evidence="4">Transmembrane protein</fullName>
    </recommendedName>
</protein>
<feature type="transmembrane region" description="Helical" evidence="1">
    <location>
        <begin position="50"/>
        <end position="69"/>
    </location>
</feature>
<sequence length="192" mass="21963">MWPASPADGRVGDSWASPLVPACLTLFFMAHAGMLLGLCDAAISNRKNCLLCLLPLTMLCALYAVFPAWGEAVSVLQSVHLVALIGWYTPLFYKEYDNLNRCCWDAVNQTPDDIASDYDCLPKSMPWINCLYKGLLIITLLALLAHFLPYGWTTYVAAVLFIGYLFWFFYWVFQRFPWFARSLFYYMNEEEG</sequence>
<evidence type="ECO:0000313" key="2">
    <source>
        <dbReference type="EMBL" id="QIU94314.1"/>
    </source>
</evidence>
<accession>A0A6H0KLJ1</accession>
<proteinExistence type="predicted"/>
<dbReference type="KEGG" id="bfc:BacF7301_09210"/>
<dbReference type="RefSeq" id="WP_167962143.1">
    <property type="nucleotide sequence ID" value="NZ_CP050831.1"/>
</dbReference>
<dbReference type="Proteomes" id="UP000501780">
    <property type="component" value="Chromosome"/>
</dbReference>
<feature type="transmembrane region" description="Helical" evidence="1">
    <location>
        <begin position="15"/>
        <end position="38"/>
    </location>
</feature>
<gene>
    <name evidence="2" type="ORF">BacF7301_09210</name>
</gene>
<dbReference type="AlphaFoldDB" id="A0A6H0KLJ1"/>
<organism evidence="2 3">
    <name type="scientific">Bacteroides faecium</name>
    <dbReference type="NCBI Taxonomy" id="2715212"/>
    <lineage>
        <taxon>Bacteria</taxon>
        <taxon>Pseudomonadati</taxon>
        <taxon>Bacteroidota</taxon>
        <taxon>Bacteroidia</taxon>
        <taxon>Bacteroidales</taxon>
        <taxon>Bacteroidaceae</taxon>
        <taxon>Bacteroides</taxon>
    </lineage>
</organism>
<evidence type="ECO:0008006" key="4">
    <source>
        <dbReference type="Google" id="ProtNLM"/>
    </source>
</evidence>
<keyword evidence="1" id="KW-1133">Transmembrane helix</keyword>
<name>A0A6H0KLJ1_9BACE</name>
<dbReference type="EMBL" id="CP050831">
    <property type="protein sequence ID" value="QIU94314.1"/>
    <property type="molecule type" value="Genomic_DNA"/>
</dbReference>
<feature type="transmembrane region" description="Helical" evidence="1">
    <location>
        <begin position="130"/>
        <end position="148"/>
    </location>
</feature>
<evidence type="ECO:0000256" key="1">
    <source>
        <dbReference type="SAM" id="Phobius"/>
    </source>
</evidence>